<keyword evidence="2" id="KW-1185">Reference proteome</keyword>
<name>A0AAP0IZ00_9MAGN</name>
<reference evidence="1 2" key="1">
    <citation type="submission" date="2024-01" db="EMBL/GenBank/DDBJ databases">
        <title>Genome assemblies of Stephania.</title>
        <authorList>
            <person name="Yang L."/>
        </authorList>
    </citation>
    <scope>NUCLEOTIDE SEQUENCE [LARGE SCALE GENOMIC DNA]</scope>
    <source>
        <strain evidence="1">QJT</strain>
        <tissue evidence="1">Leaf</tissue>
    </source>
</reference>
<dbReference type="EMBL" id="JBBNAE010000005">
    <property type="protein sequence ID" value="KAK9123780.1"/>
    <property type="molecule type" value="Genomic_DNA"/>
</dbReference>
<evidence type="ECO:0000313" key="2">
    <source>
        <dbReference type="Proteomes" id="UP001417504"/>
    </source>
</evidence>
<proteinExistence type="predicted"/>
<protein>
    <submittedName>
        <fullName evidence="1">Uncharacterized protein</fullName>
    </submittedName>
</protein>
<dbReference type="Proteomes" id="UP001417504">
    <property type="component" value="Unassembled WGS sequence"/>
</dbReference>
<dbReference type="AlphaFoldDB" id="A0AAP0IZ00"/>
<comment type="caution">
    <text evidence="1">The sequence shown here is derived from an EMBL/GenBank/DDBJ whole genome shotgun (WGS) entry which is preliminary data.</text>
</comment>
<accession>A0AAP0IZ00</accession>
<evidence type="ECO:0000313" key="1">
    <source>
        <dbReference type="EMBL" id="KAK9123780.1"/>
    </source>
</evidence>
<sequence length="98" mass="11434">MDTPDRDQPFVCGFLIEDTHLNILKELINTKQGRYGVVLFKFAELAPITCRLRSYLELSCLMRNLWLNFDQEDGLDFVLEVPIPDEMLKKMGDKAIQR</sequence>
<gene>
    <name evidence="1" type="ORF">Sjap_013382</name>
</gene>
<organism evidence="1 2">
    <name type="scientific">Stephania japonica</name>
    <dbReference type="NCBI Taxonomy" id="461633"/>
    <lineage>
        <taxon>Eukaryota</taxon>
        <taxon>Viridiplantae</taxon>
        <taxon>Streptophyta</taxon>
        <taxon>Embryophyta</taxon>
        <taxon>Tracheophyta</taxon>
        <taxon>Spermatophyta</taxon>
        <taxon>Magnoliopsida</taxon>
        <taxon>Ranunculales</taxon>
        <taxon>Menispermaceae</taxon>
        <taxon>Menispermoideae</taxon>
        <taxon>Cissampelideae</taxon>
        <taxon>Stephania</taxon>
    </lineage>
</organism>